<evidence type="ECO:0000256" key="10">
    <source>
        <dbReference type="ARBA" id="ARBA00023242"/>
    </source>
</evidence>
<dbReference type="GO" id="GO:0006915">
    <property type="term" value="P:apoptotic process"/>
    <property type="evidence" value="ECO:0007669"/>
    <property type="project" value="UniProtKB-KW"/>
</dbReference>
<evidence type="ECO:0000256" key="6">
    <source>
        <dbReference type="ARBA" id="ARBA00023015"/>
    </source>
</evidence>
<feature type="binding site" evidence="11">
    <location>
        <position position="228"/>
    </location>
    <ligand>
        <name>Zn(2+)</name>
        <dbReference type="ChEBI" id="CHEBI:29105"/>
    </ligand>
</feature>
<dbReference type="OrthoDB" id="5915660at2759"/>
<evidence type="ECO:0000313" key="14">
    <source>
        <dbReference type="EMBL" id="KAF0313366.1"/>
    </source>
</evidence>
<feature type="binding site" evidence="11">
    <location>
        <position position="224"/>
    </location>
    <ligand>
        <name>Zn(2+)</name>
        <dbReference type="ChEBI" id="CHEBI:29105"/>
    </ligand>
</feature>
<dbReference type="InterPro" id="IPR011615">
    <property type="entry name" value="p53_DNA-bd"/>
</dbReference>
<sequence>MTSSLDSSLLLFSPDDEVLEQVKVDIGFQNLSQDWDSYMDPVEHPLKEHQLSELEPAPAEAKEEPTPPAQKQVSVQPVANSVPVLDGWPGVHQFQVTVRRRPEQAGRQLPYVYSADGAKLYTDMMVAVPFSFTYSGVADPSALRIRALPIYRESHHIQTPVRRCAIHREPQDPSNDTGHMMHVVRADHHHASYHVEQERCSVTVPLEAPEPGTDHYQVLFKFACMNTCVGGINRRRLMLVLTLEERASGRTLGRQAVEVKVCRCPHRDWRADEKRKGSEQAQPKASKRPRREPSPPPPSNGQQQLYVVADDPAMYRYLVEARESLLRYRRSVLAEQAPPAPLSRQDTAPVKPEYR</sequence>
<dbReference type="Proteomes" id="UP000440578">
    <property type="component" value="Unassembled WGS sequence"/>
</dbReference>
<comment type="cofactor">
    <cofactor evidence="11">
        <name>Zn(2+)</name>
        <dbReference type="ChEBI" id="CHEBI:29105"/>
    </cofactor>
    <text evidence="11">Binds 1 zinc ion per subunit.</text>
</comment>
<keyword evidence="7" id="KW-0238">DNA-binding</keyword>
<comment type="similarity">
    <text evidence="2">Belongs to the p53 family.</text>
</comment>
<keyword evidence="3" id="KW-0053">Apoptosis</keyword>
<keyword evidence="6" id="KW-0805">Transcription regulation</keyword>
<feature type="region of interest" description="Disordered" evidence="12">
    <location>
        <begin position="333"/>
        <end position="355"/>
    </location>
</feature>
<dbReference type="PRINTS" id="PR00386">
    <property type="entry name" value="P53SUPPRESSR"/>
</dbReference>
<keyword evidence="4 11" id="KW-0479">Metal-binding</keyword>
<evidence type="ECO:0000256" key="9">
    <source>
        <dbReference type="ARBA" id="ARBA00023163"/>
    </source>
</evidence>
<evidence type="ECO:0000256" key="12">
    <source>
        <dbReference type="SAM" id="MobiDB-lite"/>
    </source>
</evidence>
<dbReference type="PANTHER" id="PTHR11447">
    <property type="entry name" value="CELLULAR TUMOR ANTIGEN P53"/>
    <property type="match status" value="1"/>
</dbReference>
<keyword evidence="15" id="KW-1185">Reference proteome</keyword>
<feature type="binding site" evidence="11">
    <location>
        <position position="164"/>
    </location>
    <ligand>
        <name>Zn(2+)</name>
        <dbReference type="ChEBI" id="CHEBI:29105"/>
    </ligand>
</feature>
<evidence type="ECO:0000313" key="15">
    <source>
        <dbReference type="Proteomes" id="UP000440578"/>
    </source>
</evidence>
<keyword evidence="5 11" id="KW-0862">Zinc</keyword>
<dbReference type="Gene3D" id="2.60.40.720">
    <property type="match status" value="1"/>
</dbReference>
<accession>A0A6A4X0V5</accession>
<comment type="subcellular location">
    <subcellularLocation>
        <location evidence="1">Nucleus</location>
    </subcellularLocation>
</comment>
<comment type="caution">
    <text evidence="14">The sequence shown here is derived from an EMBL/GenBank/DDBJ whole genome shotgun (WGS) entry which is preliminary data.</text>
</comment>
<organism evidence="14 15">
    <name type="scientific">Amphibalanus amphitrite</name>
    <name type="common">Striped barnacle</name>
    <name type="synonym">Balanus amphitrite</name>
    <dbReference type="NCBI Taxonomy" id="1232801"/>
    <lineage>
        <taxon>Eukaryota</taxon>
        <taxon>Metazoa</taxon>
        <taxon>Ecdysozoa</taxon>
        <taxon>Arthropoda</taxon>
        <taxon>Crustacea</taxon>
        <taxon>Multicrustacea</taxon>
        <taxon>Cirripedia</taxon>
        <taxon>Thoracica</taxon>
        <taxon>Thoracicalcarea</taxon>
        <taxon>Balanomorpha</taxon>
        <taxon>Balanoidea</taxon>
        <taxon>Balanidae</taxon>
        <taxon>Amphibalaninae</taxon>
        <taxon>Amphibalanus</taxon>
    </lineage>
</organism>
<evidence type="ECO:0000256" key="11">
    <source>
        <dbReference type="PIRSR" id="PIRSR602117-1"/>
    </source>
</evidence>
<evidence type="ECO:0000259" key="13">
    <source>
        <dbReference type="Pfam" id="PF00870"/>
    </source>
</evidence>
<protein>
    <submittedName>
        <fullName evidence="14">Cellular tumor antigen p53</fullName>
    </submittedName>
</protein>
<dbReference type="GO" id="GO:0046872">
    <property type="term" value="F:metal ion binding"/>
    <property type="evidence" value="ECO:0007669"/>
    <property type="project" value="UniProtKB-KW"/>
</dbReference>
<keyword evidence="8" id="KW-0010">Activator</keyword>
<evidence type="ECO:0000256" key="4">
    <source>
        <dbReference type="ARBA" id="ARBA00022723"/>
    </source>
</evidence>
<proteinExistence type="inferred from homology"/>
<reference evidence="14 15" key="1">
    <citation type="submission" date="2019-07" db="EMBL/GenBank/DDBJ databases">
        <title>Draft genome assembly of a fouling barnacle, Amphibalanus amphitrite (Darwin, 1854): The first reference genome for Thecostraca.</title>
        <authorList>
            <person name="Kim W."/>
        </authorList>
    </citation>
    <scope>NUCLEOTIDE SEQUENCE [LARGE SCALE GENOMIC DNA]</scope>
    <source>
        <strain evidence="14">SNU_AA5</strain>
        <tissue evidence="14">Soma without cirri and trophi</tissue>
    </source>
</reference>
<evidence type="ECO:0000256" key="8">
    <source>
        <dbReference type="ARBA" id="ARBA00023159"/>
    </source>
</evidence>
<dbReference type="CDD" id="cd08367">
    <property type="entry name" value="P53"/>
    <property type="match status" value="1"/>
</dbReference>
<dbReference type="SUPFAM" id="SSF49417">
    <property type="entry name" value="p53-like transcription factors"/>
    <property type="match status" value="1"/>
</dbReference>
<dbReference type="Pfam" id="PF00870">
    <property type="entry name" value="P53"/>
    <property type="match status" value="1"/>
</dbReference>
<dbReference type="AlphaFoldDB" id="A0A6A4X0V5"/>
<evidence type="ECO:0000256" key="2">
    <source>
        <dbReference type="ARBA" id="ARBA00006167"/>
    </source>
</evidence>
<keyword evidence="10" id="KW-0539">Nucleus</keyword>
<dbReference type="InterPro" id="IPR002117">
    <property type="entry name" value="p53_tumour_suppressor"/>
</dbReference>
<feature type="domain" description="p53 DNA-binding" evidence="13">
    <location>
        <begin position="87"/>
        <end position="275"/>
    </location>
</feature>
<feature type="binding site" evidence="11">
    <location>
        <position position="167"/>
    </location>
    <ligand>
        <name>Zn(2+)</name>
        <dbReference type="ChEBI" id="CHEBI:29105"/>
    </ligand>
</feature>
<feature type="region of interest" description="Disordered" evidence="12">
    <location>
        <begin position="271"/>
        <end position="306"/>
    </location>
</feature>
<evidence type="ECO:0000256" key="5">
    <source>
        <dbReference type="ARBA" id="ARBA00022833"/>
    </source>
</evidence>
<keyword evidence="9" id="KW-0804">Transcription</keyword>
<dbReference type="InterPro" id="IPR008967">
    <property type="entry name" value="p53-like_TF_DNA-bd_sf"/>
</dbReference>
<evidence type="ECO:0000256" key="7">
    <source>
        <dbReference type="ARBA" id="ARBA00023125"/>
    </source>
</evidence>
<dbReference type="EMBL" id="VIIS01000096">
    <property type="protein sequence ID" value="KAF0313366.1"/>
    <property type="molecule type" value="Genomic_DNA"/>
</dbReference>
<dbReference type="PANTHER" id="PTHR11447:SF16">
    <property type="entry name" value="P53 PROTEIN LONG FORM VARIANT 1"/>
    <property type="match status" value="1"/>
</dbReference>
<evidence type="ECO:0000256" key="3">
    <source>
        <dbReference type="ARBA" id="ARBA00022703"/>
    </source>
</evidence>
<gene>
    <name evidence="14" type="primary">tp53_0</name>
    <name evidence="14" type="ORF">FJT64_016078</name>
</gene>
<dbReference type="InterPro" id="IPR012346">
    <property type="entry name" value="p53/RUNT-type_TF_DNA-bd_sf"/>
</dbReference>
<evidence type="ECO:0000256" key="1">
    <source>
        <dbReference type="ARBA" id="ARBA00004123"/>
    </source>
</evidence>
<dbReference type="GO" id="GO:0000978">
    <property type="term" value="F:RNA polymerase II cis-regulatory region sequence-specific DNA binding"/>
    <property type="evidence" value="ECO:0007669"/>
    <property type="project" value="TreeGrafter"/>
</dbReference>
<dbReference type="GO" id="GO:0005634">
    <property type="term" value="C:nucleus"/>
    <property type="evidence" value="ECO:0007669"/>
    <property type="project" value="UniProtKB-SubCell"/>
</dbReference>
<dbReference type="GO" id="GO:0000981">
    <property type="term" value="F:DNA-binding transcription factor activity, RNA polymerase II-specific"/>
    <property type="evidence" value="ECO:0007669"/>
    <property type="project" value="TreeGrafter"/>
</dbReference>
<name>A0A6A4X0V5_AMPAM</name>